<dbReference type="InterPro" id="IPR018691">
    <property type="entry name" value="DUF2188"/>
</dbReference>
<evidence type="ECO:0000313" key="2">
    <source>
        <dbReference type="Proteomes" id="UP000001692"/>
    </source>
</evidence>
<dbReference type="AlphaFoldDB" id="B2AJL5"/>
<protein>
    <recommendedName>
        <fullName evidence="3">DUF2188 domain-containing protein</fullName>
    </recommendedName>
</protein>
<keyword evidence="2" id="KW-1185">Reference proteome</keyword>
<evidence type="ECO:0008006" key="3">
    <source>
        <dbReference type="Google" id="ProtNLM"/>
    </source>
</evidence>
<dbReference type="HOGENOM" id="CLU_2092738_0_0_4"/>
<proteinExistence type="predicted"/>
<dbReference type="Proteomes" id="UP000001692">
    <property type="component" value="Plasmid pRALTA"/>
</dbReference>
<dbReference type="Pfam" id="PF09954">
    <property type="entry name" value="DUF2188"/>
    <property type="match status" value="1"/>
</dbReference>
<evidence type="ECO:0000313" key="1">
    <source>
        <dbReference type="EMBL" id="CAP64268.1"/>
    </source>
</evidence>
<geneLocation type="plasmid" evidence="1 2">
    <name>pRALTA</name>
</geneLocation>
<gene>
    <name evidence="1" type="ordered locus">pRALTA_0654</name>
</gene>
<dbReference type="EMBL" id="CU633751">
    <property type="protein sequence ID" value="CAP64268.1"/>
    <property type="molecule type" value="Genomic_DNA"/>
</dbReference>
<reference evidence="1 2" key="1">
    <citation type="journal article" date="2008" name="Genome Res.">
        <title>Genome sequence of the beta-rhizobium Cupriavidus taiwanensis and comparative genomics of rhizobia.</title>
        <authorList>
            <person name="Amadou C."/>
            <person name="Pascal G."/>
            <person name="Mangenot S."/>
            <person name="Glew M."/>
            <person name="Bontemps C."/>
            <person name="Capela D."/>
            <person name="Carrere S."/>
            <person name="Cruveiller S."/>
            <person name="Dossat C."/>
            <person name="Lajus A."/>
            <person name="Marchetti M."/>
            <person name="Poinsot V."/>
            <person name="Rouy Z."/>
            <person name="Servin B."/>
            <person name="Saad M."/>
            <person name="Schenowitz C."/>
            <person name="Barbe V."/>
            <person name="Batut J."/>
            <person name="Medigue C."/>
            <person name="Masson-Boivin C."/>
        </authorList>
    </citation>
    <scope>NUCLEOTIDE SEQUENCE [LARGE SCALE GENOMIC DNA]</scope>
    <source>
        <strain evidence="2">DSM 17343 / BCRC 17206 / CCUG 44338 / CIP 107171 / LMG 19424 / R1</strain>
    </source>
</reference>
<accession>B2AJL5</accession>
<dbReference type="BioCyc" id="CTAI977880:RALTA_RS28730-MONOMER"/>
<name>B2AJL5_CUPTR</name>
<organism evidence="1 2">
    <name type="scientific">Cupriavidus taiwanensis (strain DSM 17343 / BCRC 17206 / CCUG 44338 / CIP 107171 / LMG 19424 / R1)</name>
    <name type="common">Ralstonia taiwanensis (strain LMG 19424)</name>
    <dbReference type="NCBI Taxonomy" id="977880"/>
    <lineage>
        <taxon>Bacteria</taxon>
        <taxon>Pseudomonadati</taxon>
        <taxon>Pseudomonadota</taxon>
        <taxon>Betaproteobacteria</taxon>
        <taxon>Burkholderiales</taxon>
        <taxon>Burkholderiaceae</taxon>
        <taxon>Cupriavidus</taxon>
    </lineage>
</organism>
<sequence length="116" mass="13250">MRARCPNSGAYSYVRMHSLLVAAAQALFVHRSTTEEKAQEGEIMSTRDIHVFHEIAGWALYVEGQRDAISHYTTQQKAVAAGTAKAQREHVDIFVHPCHERRGTWIRHIHDLRDTD</sequence>
<dbReference type="KEGG" id="cti:pRALTA_0654"/>
<keyword evidence="1" id="KW-0614">Plasmid</keyword>